<proteinExistence type="predicted"/>
<dbReference type="GO" id="GO:0005634">
    <property type="term" value="C:nucleus"/>
    <property type="evidence" value="ECO:0007669"/>
    <property type="project" value="InterPro"/>
</dbReference>
<dbReference type="Gene3D" id="3.40.50.300">
    <property type="entry name" value="P-loop containing nucleotide triphosphate hydrolases"/>
    <property type="match status" value="1"/>
</dbReference>
<dbReference type="InterPro" id="IPR007034">
    <property type="entry name" value="BMS1_TSR1_C"/>
</dbReference>
<feature type="region of interest" description="Disordered" evidence="1">
    <location>
        <begin position="1054"/>
        <end position="1076"/>
    </location>
</feature>
<feature type="compositionally biased region" description="Acidic residues" evidence="1">
    <location>
        <begin position="670"/>
        <end position="681"/>
    </location>
</feature>
<evidence type="ECO:0000259" key="3">
    <source>
        <dbReference type="SMART" id="SM01362"/>
    </source>
</evidence>
<dbReference type="InterPro" id="IPR012948">
    <property type="entry name" value="AARP2CN"/>
</dbReference>
<feature type="region of interest" description="Disordered" evidence="1">
    <location>
        <begin position="1"/>
        <end position="43"/>
    </location>
</feature>
<feature type="compositionally biased region" description="Polar residues" evidence="1">
    <location>
        <begin position="534"/>
        <end position="545"/>
    </location>
</feature>
<dbReference type="SMART" id="SM01362">
    <property type="entry name" value="DUF663"/>
    <property type="match status" value="1"/>
</dbReference>
<feature type="compositionally biased region" description="Basic and acidic residues" evidence="1">
    <location>
        <begin position="1109"/>
        <end position="1132"/>
    </location>
</feature>
<dbReference type="GO" id="GO:0030686">
    <property type="term" value="C:90S preribosome"/>
    <property type="evidence" value="ECO:0007669"/>
    <property type="project" value="TreeGrafter"/>
</dbReference>
<feature type="region of interest" description="Disordered" evidence="1">
    <location>
        <begin position="334"/>
        <end position="362"/>
    </location>
</feature>
<comment type="caution">
    <text evidence="4">The sequence shown here is derived from an EMBL/GenBank/DDBJ whole genome shotgun (WGS) entry which is preliminary data.</text>
</comment>
<feature type="compositionally biased region" description="Basic residues" evidence="1">
    <location>
        <begin position="1099"/>
        <end position="1108"/>
    </location>
</feature>
<feature type="domain" description="AARP2CN" evidence="2">
    <location>
        <begin position="197"/>
        <end position="283"/>
    </location>
</feature>
<dbReference type="Proteomes" id="UP001224775">
    <property type="component" value="Unassembled WGS sequence"/>
</dbReference>
<evidence type="ECO:0000259" key="2">
    <source>
        <dbReference type="SMART" id="SM00785"/>
    </source>
</evidence>
<dbReference type="EMBL" id="JATAAI010000005">
    <property type="protein sequence ID" value="KAK1745576.1"/>
    <property type="molecule type" value="Genomic_DNA"/>
</dbReference>
<keyword evidence="5" id="KW-1185">Reference proteome</keyword>
<protein>
    <submittedName>
        <fullName evidence="4">Ribosomal biogenesis protein BMS1</fullName>
    </submittedName>
</protein>
<gene>
    <name evidence="4" type="ORF">QTG54_003500</name>
</gene>
<dbReference type="GO" id="GO:0003924">
    <property type="term" value="F:GTPase activity"/>
    <property type="evidence" value="ECO:0007669"/>
    <property type="project" value="TreeGrafter"/>
</dbReference>
<feature type="domain" description="Ribosome biogenesis protein BMS1/TSR1 C-terminal" evidence="3">
    <location>
        <begin position="678"/>
        <end position="987"/>
    </location>
</feature>
<sequence>MADVDGQVHRGHKTTKAGRGSREKKKAKNDKKNGNLKDRHNPRAFSVANIVRTQRNVQRNSDRAQKKDVECYGESTKSRGCGWTPGVGKSTLIRSLVKIYSNHNLTNPTGPITVCTSKQKRITLLECPNTPTAMLDVAKTADLVLLCVDAKFGFEMESFEFLNMMQTHGFPKVMGIYDGAKMFYFSGCVNGKYLKHEVKQLTLLLSRVKYRPLVWRNTHPYVVVDRHEDITHPSKIEEDEKCERSVAFYGYVRGTNLKEGMKVHLIGVGDYSMAEVNALPDPCPVVDKDKEQKTLVNKDTKLYAPLSNVGAVQFDKDAVYIDIGRANYTKKENLDLPKKEGENEDDGSEGESSSSSEEEDIDMDAPSGLLKSLQDVKEGVDQKMKYSSLRLFKGSKAVKASEDDEEDGQATDKDQKRRPVDDAFELANSFRRRFDGGDVEPENSGSDSDSSDDDSSDDDDDSASDDDSRNSDSEEEDEEGEAGYSDDESGSDSEDEEMEEEEEKQTWKTNIAQQAAKNYLRRDRSVTNLQQLVYGESTLTNSNLVSDEEENDLGNDDDEGSDDEFFTLRNKSKQTSSDSSRGEAGQSVINDIQLGEMDSSRKMPSGAPGIAFGVEAWLEEGENCLIESIRDKFVTGNWGGNGDGEEGGAEEFDDFEDLEAGEKYGPNGEVLEDSDDDEDEATAGMSDAQLREFNAKKKAAQKTGFDDDYDESKKGNVGKPGDEQAENEYVEALKREKEARLKRNEEEFGIDGESSRLRFEGFRQGIYCRVRIDGIPAEFIDSFDPTMPLVIGGLTPQETERGLVRCRFKKHRWHKKILKCNDPLVFSIGWRRFQSIPVFSTEDQNGRYRYLKYTPEHMHCQATFYGPQAPPNTGILAIQRLTGNIPGFRISATGVVLELDASSKVVKKLKLVGTPTKIYKTTAFISGMFNSDLEVSRFEGASIRTVSGLRGQVKKSLREGQPGSFRATFEDKILLSDIVFCRTWVPVEIKQYYNPVTSLLCKSGAEGWRAMKPKAQLHVETETPIEVNPDSIYKPIERKERTFNKLRVPKSVESNLPFKSKHKDDTKRKKKSYASKRAVVMDAEEKKKYTFVQAVNTIRNKKKAKRRVKNAERRDAKAKEQAKSDERLDAARKARKRAQHRSDGKVEAARERKRIRG</sequence>
<dbReference type="Pfam" id="PF08142">
    <property type="entry name" value="AARP2CN"/>
    <property type="match status" value="1"/>
</dbReference>
<dbReference type="SMART" id="SM00785">
    <property type="entry name" value="AARP2CN"/>
    <property type="match status" value="1"/>
</dbReference>
<feature type="compositionally biased region" description="Acidic residues" evidence="1">
    <location>
        <begin position="546"/>
        <end position="565"/>
    </location>
</feature>
<evidence type="ECO:0000313" key="5">
    <source>
        <dbReference type="Proteomes" id="UP001224775"/>
    </source>
</evidence>
<dbReference type="GO" id="GO:0005525">
    <property type="term" value="F:GTP binding"/>
    <property type="evidence" value="ECO:0007669"/>
    <property type="project" value="TreeGrafter"/>
</dbReference>
<dbReference type="PANTHER" id="PTHR12858">
    <property type="entry name" value="RIBOSOME BIOGENESIS PROTEIN"/>
    <property type="match status" value="1"/>
</dbReference>
<dbReference type="GO" id="GO:0034511">
    <property type="term" value="F:U3 snoRNA binding"/>
    <property type="evidence" value="ECO:0007669"/>
    <property type="project" value="TreeGrafter"/>
</dbReference>
<dbReference type="InterPro" id="IPR027417">
    <property type="entry name" value="P-loop_NTPase"/>
</dbReference>
<dbReference type="SUPFAM" id="SSF52540">
    <property type="entry name" value="P-loop containing nucleoside triphosphate hydrolases"/>
    <property type="match status" value="1"/>
</dbReference>
<dbReference type="Pfam" id="PF04950">
    <property type="entry name" value="RIBIOP_C"/>
    <property type="match status" value="1"/>
</dbReference>
<dbReference type="AlphaFoldDB" id="A0AAD8YI16"/>
<evidence type="ECO:0000313" key="4">
    <source>
        <dbReference type="EMBL" id="KAK1745576.1"/>
    </source>
</evidence>
<feature type="region of interest" description="Disordered" evidence="1">
    <location>
        <begin position="1099"/>
        <end position="1157"/>
    </location>
</feature>
<dbReference type="GO" id="GO:0000479">
    <property type="term" value="P:endonucleolytic cleavage of tricistronic rRNA transcript (SSU-rRNA, 5.8S rRNA, LSU-rRNA)"/>
    <property type="evidence" value="ECO:0007669"/>
    <property type="project" value="TreeGrafter"/>
</dbReference>
<name>A0AAD8YI16_9STRA</name>
<feature type="region of interest" description="Disordered" evidence="1">
    <location>
        <begin position="660"/>
        <end position="726"/>
    </location>
</feature>
<accession>A0AAD8YI16</accession>
<feature type="compositionally biased region" description="Basic and acidic residues" evidence="1">
    <location>
        <begin position="1140"/>
        <end position="1150"/>
    </location>
</feature>
<dbReference type="GO" id="GO:0000462">
    <property type="term" value="P:maturation of SSU-rRNA from tricistronic rRNA transcript (SSU-rRNA, 5.8S rRNA, LSU-rRNA)"/>
    <property type="evidence" value="ECO:0007669"/>
    <property type="project" value="TreeGrafter"/>
</dbReference>
<dbReference type="PANTHER" id="PTHR12858:SF2">
    <property type="entry name" value="RIBOSOME BIOGENESIS PROTEIN BMS1 HOMOLOG"/>
    <property type="match status" value="1"/>
</dbReference>
<evidence type="ECO:0000256" key="1">
    <source>
        <dbReference type="SAM" id="MobiDB-lite"/>
    </source>
</evidence>
<feature type="compositionally biased region" description="Basic and acidic residues" evidence="1">
    <location>
        <begin position="410"/>
        <end position="421"/>
    </location>
</feature>
<dbReference type="InterPro" id="IPR039761">
    <property type="entry name" value="Bms1/Tsr1"/>
</dbReference>
<feature type="region of interest" description="Disordered" evidence="1">
    <location>
        <begin position="534"/>
        <end position="587"/>
    </location>
</feature>
<reference evidence="4" key="1">
    <citation type="submission" date="2023-06" db="EMBL/GenBank/DDBJ databases">
        <title>Survivors Of The Sea: Transcriptome response of Skeletonema marinoi to long-term dormancy.</title>
        <authorList>
            <person name="Pinder M.I.M."/>
            <person name="Kourtchenko O."/>
            <person name="Robertson E.K."/>
            <person name="Larsson T."/>
            <person name="Maumus F."/>
            <person name="Osuna-Cruz C.M."/>
            <person name="Vancaester E."/>
            <person name="Stenow R."/>
            <person name="Vandepoele K."/>
            <person name="Ploug H."/>
            <person name="Bruchert V."/>
            <person name="Godhe A."/>
            <person name="Topel M."/>
        </authorList>
    </citation>
    <scope>NUCLEOTIDE SEQUENCE</scope>
    <source>
        <strain evidence="4">R05AC</strain>
    </source>
</reference>
<feature type="compositionally biased region" description="Acidic residues" evidence="1">
    <location>
        <begin position="449"/>
        <end position="465"/>
    </location>
</feature>
<feature type="compositionally biased region" description="Basic and acidic residues" evidence="1">
    <location>
        <begin position="30"/>
        <end position="41"/>
    </location>
</feature>
<organism evidence="4 5">
    <name type="scientific">Skeletonema marinoi</name>
    <dbReference type="NCBI Taxonomy" id="267567"/>
    <lineage>
        <taxon>Eukaryota</taxon>
        <taxon>Sar</taxon>
        <taxon>Stramenopiles</taxon>
        <taxon>Ochrophyta</taxon>
        <taxon>Bacillariophyta</taxon>
        <taxon>Coscinodiscophyceae</taxon>
        <taxon>Thalassiosirophycidae</taxon>
        <taxon>Thalassiosirales</taxon>
        <taxon>Skeletonemataceae</taxon>
        <taxon>Skeletonema</taxon>
        <taxon>Skeletonema marinoi-dohrnii complex</taxon>
    </lineage>
</organism>
<feature type="region of interest" description="Disordered" evidence="1">
    <location>
        <begin position="391"/>
        <end position="510"/>
    </location>
</feature>
<feature type="compositionally biased region" description="Acidic residues" evidence="1">
    <location>
        <begin position="473"/>
        <end position="503"/>
    </location>
</feature>